<organism evidence="2 3">
    <name type="scientific">Mycolicibacterium obuense</name>
    <dbReference type="NCBI Taxonomy" id="1807"/>
    <lineage>
        <taxon>Bacteria</taxon>
        <taxon>Bacillati</taxon>
        <taxon>Actinomycetota</taxon>
        <taxon>Actinomycetes</taxon>
        <taxon>Mycobacteriales</taxon>
        <taxon>Mycobacteriaceae</taxon>
        <taxon>Mycolicibacterium</taxon>
    </lineage>
</organism>
<dbReference type="EMBL" id="JYNU01000054">
    <property type="protein sequence ID" value="KMO69886.1"/>
    <property type="molecule type" value="Genomic_DNA"/>
</dbReference>
<proteinExistence type="predicted"/>
<dbReference type="SUPFAM" id="SSF47413">
    <property type="entry name" value="lambda repressor-like DNA-binding domains"/>
    <property type="match status" value="1"/>
</dbReference>
<dbReference type="Proteomes" id="UP000036313">
    <property type="component" value="Unassembled WGS sequence"/>
</dbReference>
<dbReference type="SMART" id="SM00530">
    <property type="entry name" value="HTH_XRE"/>
    <property type="match status" value="1"/>
</dbReference>
<reference evidence="2 3" key="1">
    <citation type="journal article" date="2015" name="Genome Biol. Evol.">
        <title>Characterization of Three Mycobacterium spp. with Potential Use in Bioremediation by Genome Sequencing and Comparative Genomics.</title>
        <authorList>
            <person name="Das S."/>
            <person name="Pettersson B.M."/>
            <person name="Behra P.R."/>
            <person name="Ramesh M."/>
            <person name="Dasgupta S."/>
            <person name="Bhattacharya A."/>
            <person name="Kirsebom L.A."/>
        </authorList>
    </citation>
    <scope>NUCLEOTIDE SEQUENCE [LARGE SCALE GENOMIC DNA]</scope>
    <source>
        <strain evidence="2 3">DSM 44075</strain>
    </source>
</reference>
<dbReference type="RefSeq" id="WP_048424586.1">
    <property type="nucleotide sequence ID" value="NZ_JYNU01000054.1"/>
</dbReference>
<dbReference type="CDD" id="cd00093">
    <property type="entry name" value="HTH_XRE"/>
    <property type="match status" value="1"/>
</dbReference>
<dbReference type="Gene3D" id="1.10.260.40">
    <property type="entry name" value="lambda repressor-like DNA-binding domains"/>
    <property type="match status" value="1"/>
</dbReference>
<dbReference type="Pfam" id="PF01381">
    <property type="entry name" value="HTH_3"/>
    <property type="match status" value="1"/>
</dbReference>
<dbReference type="AlphaFoldDB" id="A0A0J6YAD8"/>
<dbReference type="InterPro" id="IPR010982">
    <property type="entry name" value="Lambda_DNA-bd_dom_sf"/>
</dbReference>
<protein>
    <submittedName>
        <fullName evidence="2">Antitoxin HipB</fullName>
    </submittedName>
</protein>
<feature type="domain" description="HTH cro/C1-type" evidence="1">
    <location>
        <begin position="42"/>
        <end position="72"/>
    </location>
</feature>
<comment type="caution">
    <text evidence="2">The sequence shown here is derived from an EMBL/GenBank/DDBJ whole genome shotgun (WGS) entry which is preliminary data.</text>
</comment>
<name>A0A0J6YAD8_9MYCO</name>
<evidence type="ECO:0000259" key="1">
    <source>
        <dbReference type="PROSITE" id="PS50943"/>
    </source>
</evidence>
<gene>
    <name evidence="2" type="ORF">MOBUDSM44075_04241</name>
</gene>
<sequence length="118" mass="12882">MTVEDRGGARLKKLLADPDRAERVAHIRQQMRDDDRAYAMNLALIRRAADLTQVELARRLGVGQAAVSKVERQHDLLLSTLSSYVAAAGANARIVVTVGDRDLEFDLAALADTASPEQ</sequence>
<evidence type="ECO:0000313" key="3">
    <source>
        <dbReference type="Proteomes" id="UP000036313"/>
    </source>
</evidence>
<dbReference type="GO" id="GO:0003677">
    <property type="term" value="F:DNA binding"/>
    <property type="evidence" value="ECO:0007669"/>
    <property type="project" value="InterPro"/>
</dbReference>
<dbReference type="PATRIC" id="fig|1807.14.peg.4275"/>
<evidence type="ECO:0000313" key="2">
    <source>
        <dbReference type="EMBL" id="KMO69886.1"/>
    </source>
</evidence>
<accession>A0A0J6YAD8</accession>
<dbReference type="InterPro" id="IPR001387">
    <property type="entry name" value="Cro/C1-type_HTH"/>
</dbReference>
<dbReference type="PROSITE" id="PS50943">
    <property type="entry name" value="HTH_CROC1"/>
    <property type="match status" value="1"/>
</dbReference>